<feature type="transmembrane region" description="Helical" evidence="2">
    <location>
        <begin position="2858"/>
        <end position="2876"/>
    </location>
</feature>
<keyword evidence="1" id="KW-0245">EGF-like domain</keyword>
<feature type="domain" description="Laminin EGF-like" evidence="4">
    <location>
        <begin position="669"/>
        <end position="704"/>
    </location>
</feature>
<feature type="transmembrane region" description="Helical" evidence="2">
    <location>
        <begin position="2888"/>
        <end position="2912"/>
    </location>
</feature>
<keyword evidence="2" id="KW-1133">Transmembrane helix</keyword>
<feature type="chain" id="PRO_5035808875" description="Laminin EGF-like domain-containing protein" evidence="3">
    <location>
        <begin position="21"/>
        <end position="3079"/>
    </location>
</feature>
<dbReference type="InterPro" id="IPR002049">
    <property type="entry name" value="LE_dom"/>
</dbReference>
<evidence type="ECO:0000259" key="4">
    <source>
        <dbReference type="PROSITE" id="PS01248"/>
    </source>
</evidence>
<feature type="transmembrane region" description="Helical" evidence="2">
    <location>
        <begin position="2699"/>
        <end position="2725"/>
    </location>
</feature>
<evidence type="ECO:0000256" key="1">
    <source>
        <dbReference type="ARBA" id="ARBA00022536"/>
    </source>
</evidence>
<keyword evidence="2" id="KW-0812">Transmembrane</keyword>
<dbReference type="PROSITE" id="PS01248">
    <property type="entry name" value="EGF_LAM_1"/>
    <property type="match status" value="1"/>
</dbReference>
<dbReference type="Proteomes" id="UP000688137">
    <property type="component" value="Unassembled WGS sequence"/>
</dbReference>
<feature type="transmembrane region" description="Helical" evidence="2">
    <location>
        <begin position="2737"/>
        <end position="2761"/>
    </location>
</feature>
<keyword evidence="6" id="KW-1185">Reference proteome</keyword>
<feature type="transmembrane region" description="Helical" evidence="2">
    <location>
        <begin position="2924"/>
        <end position="2946"/>
    </location>
</feature>
<name>A0A8S1LTX4_PARPR</name>
<comment type="caution">
    <text evidence="5">The sequence shown here is derived from an EMBL/GenBank/DDBJ whole genome shotgun (WGS) entry which is preliminary data.</text>
</comment>
<dbReference type="PANTHER" id="PTHR11319:SF35">
    <property type="entry name" value="OUTER MEMBRANE PROTEIN PMPC-RELATED"/>
    <property type="match status" value="1"/>
</dbReference>
<proteinExistence type="predicted"/>
<keyword evidence="3" id="KW-0732">Signal</keyword>
<dbReference type="InterPro" id="IPR006212">
    <property type="entry name" value="Furin_repeat"/>
</dbReference>
<protein>
    <recommendedName>
        <fullName evidence="4">Laminin EGF-like domain-containing protein</fullName>
    </recommendedName>
</protein>
<dbReference type="OMA" id="CYLYLEI"/>
<keyword evidence="2" id="KW-0472">Membrane</keyword>
<dbReference type="EMBL" id="CAJJDM010000048">
    <property type="protein sequence ID" value="CAD8072148.1"/>
    <property type="molecule type" value="Genomic_DNA"/>
</dbReference>
<reference evidence="5" key="1">
    <citation type="submission" date="2021-01" db="EMBL/GenBank/DDBJ databases">
        <authorList>
            <consortium name="Genoscope - CEA"/>
            <person name="William W."/>
        </authorList>
    </citation>
    <scope>NUCLEOTIDE SEQUENCE</scope>
</reference>
<dbReference type="PANTHER" id="PTHR11319">
    <property type="entry name" value="G PROTEIN-COUPLED RECEPTOR-RELATED"/>
    <property type="match status" value="1"/>
</dbReference>
<dbReference type="CDD" id="cd00064">
    <property type="entry name" value="FU"/>
    <property type="match status" value="1"/>
</dbReference>
<organism evidence="5 6">
    <name type="scientific">Paramecium primaurelia</name>
    <dbReference type="NCBI Taxonomy" id="5886"/>
    <lineage>
        <taxon>Eukaryota</taxon>
        <taxon>Sar</taxon>
        <taxon>Alveolata</taxon>
        <taxon>Ciliophora</taxon>
        <taxon>Intramacronucleata</taxon>
        <taxon>Oligohymenophorea</taxon>
        <taxon>Peniculida</taxon>
        <taxon>Parameciidae</taxon>
        <taxon>Paramecium</taxon>
    </lineage>
</organism>
<feature type="signal peptide" evidence="3">
    <location>
        <begin position="1"/>
        <end position="20"/>
    </location>
</feature>
<sequence>MFKKVLRIYLSIILVKLVYCSCEVFKTITTPNTGQRLIEQDLSSLVTLDFAWGVWTKYSKFYVSVDDLSLPIQIMHVLTEKKQDITYLVYYIILNQEEKSFTHCLYLFHGGTYQIRQLKIDYSIAMESWVFFYFCYQESSSNYNNFLYIQKDDVNVQMIEGGPYILEITDYKEYFLGGSSIFTPAFDSKQQLLKEFSGQISSMDLREGSSYYYADIPTFLQNIELDCQAEVCENIVDILITSYMKSATILSQPIAYINSKFMLSGWVILKEVAGLQTLESVLFRASLRYSYFQDKYQGDKAIYWKYIQSSLNENLNGFQVTTYHNNESESFNSYQTQESDSWLQLNSFYYEALTFWHWFVYQEGVDEVNNIRLSIYFGYGKQEQIFTMNQQHQENAKLYFNIGGDNYNKNFNGAIRDLTFRYCYNDDTPIPKTCHISCKACFGPLESHCLTCEDVSTSKRELQKSQCLCYEGFVDDGNQNCKPRGNILKNINIQEAIIQEHLGCQRYQFKVIINGNSYCLDCPGAITLFGIYCIDCIQNPNSWYLNPRCTTDYLMPFSNDTNYVFLKRDRKIKDFEYYLINQLNITQQPVLESCFGCLEQTESSFNFIEKYTLNKIQKFLCKSCYQSINGECVKVNKNCNECDNYHQCISCELNYTLYDNRCLECPLECPNCKYNQTGYYCRECITGYYFNQTLEQCQQCGQFCKVCIYSSALNNLQCLRCIHDQDYFISAEKLNCKTKTLPNCEIEVSEHYLVYFNQTLMLQAQQYSNSLDIVTFMETIPAFQVCLKCENGYINKMFVQQYYECATVESQGNFLPEELKLKVLESKNNDFQLALYSLPQNPQPKFSIIYGDRVNSYSSITTISNPITGVFCKDPNCMVCVNNYIQEQQYCMQCFNGFYSNTFLGKCYQCPSTCSSCIEQNKIYQDGWKWQYKINYHFRSYLLDGQHNFNAFGTKLDLENLEVICTACPQNGILYNNKCYPKCNCDSCIIENDQSVCISCNSLNTKTVYHGQCHLCPQFCELCREITEEEKLKINPYFQPDDITLQKYAQQCIKRQSEPPTSGILYYDHTLGYEINCLNSEKKDCYLYLEIPINLYCSEQTFNNHFNRLETSEEQDDFLSKNALISRIFSTVNINHFSVETNYLFNELNQKSVKLVRYILNLQPNTGDCVIKQNTFIKSEIRRNVFTVQYLELILQSPSGMQIYLEDNITFYEFTAINLKNLQIIPNSNTTQLNIKNLYSISILLEKIQIKNINQNQFKITIQNPNNIKMKDFQILDSKLDNLNGIINYYFTQNLTKTLVFQIDQFLISNCYINNSKLIIQTLDTGYSNQLLKVNNFKSLNNKYISSIAFYTQFNNSNRESIFNIEQFNSEHDELTNSSLFNIPGVLNVELINIIVSNGKFNSHVQLFKLPLFSIDNMLISNNNFNSPDNIVITNKVDALYKDNIKSNNVSLNSIIFDNNNYIGSKVFLELQQSDQFFDLKVNINGLKLHSNKFTQRNYKGSVNSANSSLYFDVKEIYMENVNIIRTFTLPEISIVNVDKIVFNNIRATLDYEFKIKLFHQFVSCLQQNQDIGYGSMIQLYNVKLIQIDKLEITGLIIINLPIITLKSLERTNFRQSEKIEMKYLNLTNNTIILNKLSEQPCVISIISEQEQQIDLQDIYTFNNHHHTYQEDQLFKQSSTIYINSPNSKIILIKSIFENNIITNNQGSNLVFKCGNLQMEDCYFNSQNDLQYQYLKDRLIWGYQQNEIIFIENLHSIFPIKSKGGNAFCQADQIIVRNVSSQNSFAQQGGSFYFSTQSNGIIEVLNCNFNFSQTNLLMTEKSKGGTLFIDAFQSDLNLLISDNLFSQSYSRQEGGTLFLEPSRNKNQIIIQRNVIQNVYSLKTAFFKLPIIFTSNSLFLNVEISDLLIQNTYQGFLSYLGRINELSESEVKLQNKNYLISIERGNITIRNCNFINLFDYGVMEIMNAESITLKNIEIQNLTLISGSTLNIQLNKKYMTNVQIGNVQLISIKEIIGDVSKPIQTYPSISSSFYKCLKIYSQPEQLQVFYDQQNQYIISLYNFYTLITKRTNPGFIFQVDSISSKHQIQIEYLIFQNIICQNCKEGILKFINIEEQINQNLINLNSIKMEDNLCGLLSCLVLSSKEITNLKQYSEVKSNRLLNQIQTYYETKIMNVRLEYSYFKNNSGTYGGAAYISSITMIINSCQFIMNNGRETGGAIYFDYHEKSLFLIYDTLFLKNQAKVGGAMFIENYAIPDKDKTNIIYSNNKASLFSDNVAGFPVKLTLKIGSNLLNTKTIQSNQNQVIEQIDIKNYFIGQQQKDFLMFPSGQVIKEYQIFNEQIQEYIPLNFTFRIIPLDKENSQIKALDGSKCTLKGRQIINQKEGEFYENFTSLKEIEFNYTSQDYNLDSMIINFDPDYSKQDYLQLEIMCDSVKIPIFDDQPPYLLKNYFTNYKLRVNLQTFPCQRGEYKTQQGTCKLCDPNAYQYNVRAGEQCKIKDQIKMENVSSARIMLRPHYWRPYESSENIEYCLNMPENCLGGWNPGNELCSEAHVGALCEQCDIYNIRGQGSFSVSTIYKCGSCENIGDNATKIVLISIWTMISIFLSVKGTIETINKVIIQQKRIILKIATPDPRAGQGNVLIKVLTNYFQIIGVISTFQLQMPSVLQSSVRSVGNPIETMNLSLDCFLVDMTNINIIYFRMIWALIIPLIYIIIFIIFYVLAVSINLTKFNKSAFTTTAIYLFTYLQPNLLGGFISLLSFRQISNYYWIQGNVAYRYDTYDHFHWILTLILPATLTLGLIIPAYMFISLYLQRHKLEDEKTRKNWGYLYNEYSRNAYFWEIIKILQKGFIIIFLTFYEDLIIIKGALVFIIVFIYQLLTKKYRPYLFIQLNIIDEFSTLICGTSIVLSITIYQADLSNNQEIILPFYIFLIGLNAIFIIYILWGILLAQLENQQQNLDNIRDKINKRFPNLIKSNYIIKRLLTNREQQKERIHVRFQKIKKYLLNIVHSHPGFYSIHTQNDSCPEKPKTEGSLRIVDQFHKIINFNEKPKTNNKVYPIDFNVKSKEISKDKEKKDDQKIKI</sequence>
<feature type="transmembrane region" description="Helical" evidence="2">
    <location>
        <begin position="2781"/>
        <end position="2809"/>
    </location>
</feature>
<evidence type="ECO:0000313" key="6">
    <source>
        <dbReference type="Proteomes" id="UP000688137"/>
    </source>
</evidence>
<gene>
    <name evidence="5" type="ORF">PPRIM_AZ9-3.1.T0480260</name>
</gene>
<accession>A0A8S1LTX4</accession>
<evidence type="ECO:0000256" key="2">
    <source>
        <dbReference type="SAM" id="Phobius"/>
    </source>
</evidence>
<evidence type="ECO:0000256" key="3">
    <source>
        <dbReference type="SAM" id="SignalP"/>
    </source>
</evidence>
<evidence type="ECO:0000313" key="5">
    <source>
        <dbReference type="EMBL" id="CAD8072148.1"/>
    </source>
</evidence>